<accession>A0AAN9Y093</accession>
<feature type="region of interest" description="Disordered" evidence="1">
    <location>
        <begin position="279"/>
        <end position="302"/>
    </location>
</feature>
<feature type="region of interest" description="Disordered" evidence="1">
    <location>
        <begin position="505"/>
        <end position="538"/>
    </location>
</feature>
<feature type="compositionally biased region" description="Pro residues" evidence="1">
    <location>
        <begin position="286"/>
        <end position="298"/>
    </location>
</feature>
<feature type="transmembrane region" description="Helical" evidence="2">
    <location>
        <begin position="445"/>
        <end position="473"/>
    </location>
</feature>
<evidence type="ECO:0000313" key="3">
    <source>
        <dbReference type="EMBL" id="KAK7578276.1"/>
    </source>
</evidence>
<proteinExistence type="predicted"/>
<gene>
    <name evidence="3" type="ORF">V9T40_010481</name>
</gene>
<dbReference type="Proteomes" id="UP001367676">
    <property type="component" value="Unassembled WGS sequence"/>
</dbReference>
<evidence type="ECO:0000256" key="2">
    <source>
        <dbReference type="SAM" id="Phobius"/>
    </source>
</evidence>
<evidence type="ECO:0000313" key="4">
    <source>
        <dbReference type="Proteomes" id="UP001367676"/>
    </source>
</evidence>
<protein>
    <submittedName>
        <fullName evidence="3">Uncharacterized protein</fullName>
    </submittedName>
</protein>
<dbReference type="AlphaFoldDB" id="A0AAN9Y093"/>
<keyword evidence="2" id="KW-1133">Transmembrane helix</keyword>
<comment type="caution">
    <text evidence="3">The sequence shown here is derived from an EMBL/GenBank/DDBJ whole genome shotgun (WGS) entry which is preliminary data.</text>
</comment>
<evidence type="ECO:0000256" key="1">
    <source>
        <dbReference type="SAM" id="MobiDB-lite"/>
    </source>
</evidence>
<organism evidence="3 4">
    <name type="scientific">Parthenolecanium corni</name>
    <dbReference type="NCBI Taxonomy" id="536013"/>
    <lineage>
        <taxon>Eukaryota</taxon>
        <taxon>Metazoa</taxon>
        <taxon>Ecdysozoa</taxon>
        <taxon>Arthropoda</taxon>
        <taxon>Hexapoda</taxon>
        <taxon>Insecta</taxon>
        <taxon>Pterygota</taxon>
        <taxon>Neoptera</taxon>
        <taxon>Paraneoptera</taxon>
        <taxon>Hemiptera</taxon>
        <taxon>Sternorrhyncha</taxon>
        <taxon>Coccoidea</taxon>
        <taxon>Coccidae</taxon>
        <taxon>Parthenolecanium</taxon>
    </lineage>
</organism>
<feature type="region of interest" description="Disordered" evidence="1">
    <location>
        <begin position="1"/>
        <end position="40"/>
    </location>
</feature>
<feature type="compositionally biased region" description="Basic and acidic residues" evidence="1">
    <location>
        <begin position="10"/>
        <end position="23"/>
    </location>
</feature>
<dbReference type="EMBL" id="JBBCAQ010000035">
    <property type="protein sequence ID" value="KAK7578276.1"/>
    <property type="molecule type" value="Genomic_DNA"/>
</dbReference>
<name>A0AAN9Y093_9HEMI</name>
<keyword evidence="4" id="KW-1185">Reference proteome</keyword>
<reference evidence="3 4" key="1">
    <citation type="submission" date="2024-03" db="EMBL/GenBank/DDBJ databases">
        <title>Adaptation during the transition from Ophiocordyceps entomopathogen to insect associate is accompanied by gene loss and intensified selection.</title>
        <authorList>
            <person name="Ward C.M."/>
            <person name="Onetto C.A."/>
            <person name="Borneman A.R."/>
        </authorList>
    </citation>
    <scope>NUCLEOTIDE SEQUENCE [LARGE SCALE GENOMIC DNA]</scope>
    <source>
        <strain evidence="3">AWRI1</strain>
        <tissue evidence="3">Single Adult Female</tissue>
    </source>
</reference>
<keyword evidence="2" id="KW-0812">Transmembrane</keyword>
<keyword evidence="2" id="KW-0472">Membrane</keyword>
<sequence length="601" mass="65869">MEQTDNGNSDSDRSGADEKKNDDGSALAQAQAQNIGDDDAAQWRQTEKDDDATIGTNVATCHGITIDKISSQIWHDAKARIRRLLDGSLSQAEREQIAASLTDMCDRMRTKNILETNIPHNVQLTIQLGTTGAGAGVGVGASAADYPHSSTSVESFNERLRDRIAEFNHGLVSLADGICRLKNKLLTIEYCTPSASTAAAAAAAIATASSGRSSIDVHVCRNIHKNFRRILQKESRFLRDELFAAKETIYRLERRTSSPSHADSADNAERSTQLVPYHEYLSSSSPQPPPPPPPPPFHPAAYFDVEHAPPPQLWPHGGGAAAAAAPPFMAYPAAAVWQRMYAHPELSRHLQSYDNVAVADATIQQGLHHLPHPVCTAASNAIAIQQPAPAPAPAWMPIGRALTDDSDCRRQPEREREREQCCSQKKTSLTAHCAASPPTFNFTRILLYGAALCVLLLILVVSVGSQLSAYVILNSYSSRPTEYDTRRIAFNRGSHSLRATLALAKSDTSEEESTQKPCKNNEERPHSAQSSVSVARHGTTRRLRKLRVASYRSYQLPATVYPNTYSGTLYQIAYSTIRCDIYIIRTYVRWCDATRRDATAV</sequence>